<dbReference type="SUPFAM" id="SSF144091">
    <property type="entry name" value="Rhomboid-like"/>
    <property type="match status" value="1"/>
</dbReference>
<feature type="transmembrane region" description="Helical" evidence="7">
    <location>
        <begin position="163"/>
        <end position="181"/>
    </location>
</feature>
<dbReference type="GO" id="GO:0004252">
    <property type="term" value="F:serine-type endopeptidase activity"/>
    <property type="evidence" value="ECO:0007669"/>
    <property type="project" value="InterPro"/>
</dbReference>
<evidence type="ECO:0000256" key="3">
    <source>
        <dbReference type="ARBA" id="ARBA00022692"/>
    </source>
</evidence>
<keyword evidence="3 7" id="KW-0812">Transmembrane</keyword>
<evidence type="ECO:0000313" key="9">
    <source>
        <dbReference type="EMBL" id="SDJ79886.1"/>
    </source>
</evidence>
<dbReference type="InterPro" id="IPR022764">
    <property type="entry name" value="Peptidase_S54_rhomboid_dom"/>
</dbReference>
<feature type="transmembrane region" description="Helical" evidence="7">
    <location>
        <begin position="105"/>
        <end position="124"/>
    </location>
</feature>
<sequence>MNIILIVIIAINIIISFKGFNDVAFFRKYEFHIGSIRAGEQIRMFSSAFLHADLGHLFFNMLTLYFFAPVVIGYLGDISFLLIYIASLTFGSLLTLVMHKNDYSYRAIGASGAVTGILYSAILLQPDMSLYLFFIPIPIPAYVFGIGYLLYSIYGMKAKNDNIGHTAHFGGAIGGYVITLLKDPALLTDNTLMVILLAIPIVILFAMERLGKL</sequence>
<evidence type="ECO:0000256" key="2">
    <source>
        <dbReference type="ARBA" id="ARBA00009045"/>
    </source>
</evidence>
<dbReference type="OrthoDB" id="9813074at2"/>
<comment type="subcellular location">
    <subcellularLocation>
        <location evidence="1">Membrane</location>
        <topology evidence="1">Multi-pass membrane protein</topology>
    </subcellularLocation>
</comment>
<keyword evidence="6 7" id="KW-0472">Membrane</keyword>
<evidence type="ECO:0000256" key="7">
    <source>
        <dbReference type="SAM" id="Phobius"/>
    </source>
</evidence>
<dbReference type="Gene3D" id="1.20.1540.10">
    <property type="entry name" value="Rhomboid-like"/>
    <property type="match status" value="1"/>
</dbReference>
<dbReference type="InterPro" id="IPR050925">
    <property type="entry name" value="Rhomboid_protease_S54"/>
</dbReference>
<feature type="transmembrane region" description="Helical" evidence="7">
    <location>
        <begin position="78"/>
        <end position="98"/>
    </location>
</feature>
<name>A0A1G8WP61_9FLAO</name>
<evidence type="ECO:0000259" key="8">
    <source>
        <dbReference type="Pfam" id="PF01694"/>
    </source>
</evidence>
<evidence type="ECO:0000256" key="5">
    <source>
        <dbReference type="ARBA" id="ARBA00022989"/>
    </source>
</evidence>
<protein>
    <submittedName>
        <fullName evidence="9">Rhomboid family protein</fullName>
    </submittedName>
</protein>
<accession>A0A1G8WP61</accession>
<keyword evidence="10" id="KW-1185">Reference proteome</keyword>
<dbReference type="InterPro" id="IPR035952">
    <property type="entry name" value="Rhomboid-like_sf"/>
</dbReference>
<keyword evidence="4" id="KW-0378">Hydrolase</keyword>
<evidence type="ECO:0000256" key="1">
    <source>
        <dbReference type="ARBA" id="ARBA00004141"/>
    </source>
</evidence>
<feature type="transmembrane region" description="Helical" evidence="7">
    <location>
        <begin position="6"/>
        <end position="27"/>
    </location>
</feature>
<feature type="domain" description="Peptidase S54 rhomboid" evidence="8">
    <location>
        <begin position="39"/>
        <end position="181"/>
    </location>
</feature>
<comment type="similarity">
    <text evidence="2">Belongs to the peptidase S54 family.</text>
</comment>
<gene>
    <name evidence="9" type="ORF">SAMN04487935_1892</name>
</gene>
<evidence type="ECO:0000256" key="4">
    <source>
        <dbReference type="ARBA" id="ARBA00022801"/>
    </source>
</evidence>
<feature type="transmembrane region" description="Helical" evidence="7">
    <location>
        <begin position="130"/>
        <end position="151"/>
    </location>
</feature>
<evidence type="ECO:0000256" key="6">
    <source>
        <dbReference type="ARBA" id="ARBA00023136"/>
    </source>
</evidence>
<dbReference type="Pfam" id="PF01694">
    <property type="entry name" value="Rhomboid"/>
    <property type="match status" value="1"/>
</dbReference>
<dbReference type="RefSeq" id="WP_091394261.1">
    <property type="nucleotide sequence ID" value="NZ_BKAI01000004.1"/>
</dbReference>
<feature type="transmembrane region" description="Helical" evidence="7">
    <location>
        <begin position="48"/>
        <end position="72"/>
    </location>
</feature>
<evidence type="ECO:0000313" key="10">
    <source>
        <dbReference type="Proteomes" id="UP000199580"/>
    </source>
</evidence>
<keyword evidence="5 7" id="KW-1133">Transmembrane helix</keyword>
<proteinExistence type="inferred from homology"/>
<dbReference type="AlphaFoldDB" id="A0A1G8WP61"/>
<dbReference type="EMBL" id="FNEZ01000002">
    <property type="protein sequence ID" value="SDJ79886.1"/>
    <property type="molecule type" value="Genomic_DNA"/>
</dbReference>
<feature type="transmembrane region" description="Helical" evidence="7">
    <location>
        <begin position="187"/>
        <end position="207"/>
    </location>
</feature>
<dbReference type="PANTHER" id="PTHR43731">
    <property type="entry name" value="RHOMBOID PROTEASE"/>
    <property type="match status" value="1"/>
</dbReference>
<dbReference type="GO" id="GO:0016020">
    <property type="term" value="C:membrane"/>
    <property type="evidence" value="ECO:0007669"/>
    <property type="project" value="UniProtKB-SubCell"/>
</dbReference>
<organism evidence="9 10">
    <name type="scientific">Flavobacterium noncentrifugens</name>
    <dbReference type="NCBI Taxonomy" id="1128970"/>
    <lineage>
        <taxon>Bacteria</taxon>
        <taxon>Pseudomonadati</taxon>
        <taxon>Bacteroidota</taxon>
        <taxon>Flavobacteriia</taxon>
        <taxon>Flavobacteriales</taxon>
        <taxon>Flavobacteriaceae</taxon>
        <taxon>Flavobacterium</taxon>
    </lineage>
</organism>
<reference evidence="9 10" key="1">
    <citation type="submission" date="2016-10" db="EMBL/GenBank/DDBJ databases">
        <authorList>
            <person name="de Groot N.N."/>
        </authorList>
    </citation>
    <scope>NUCLEOTIDE SEQUENCE [LARGE SCALE GENOMIC DNA]</scope>
    <source>
        <strain evidence="9 10">CGMCC 1.10076</strain>
    </source>
</reference>
<dbReference type="STRING" id="1128970.SAMN04487935_1892"/>
<dbReference type="PANTHER" id="PTHR43731:SF14">
    <property type="entry name" value="PRESENILIN-ASSOCIATED RHOMBOID-LIKE PROTEIN, MITOCHONDRIAL"/>
    <property type="match status" value="1"/>
</dbReference>
<dbReference type="Proteomes" id="UP000199580">
    <property type="component" value="Unassembled WGS sequence"/>
</dbReference>